<proteinExistence type="predicted"/>
<feature type="region of interest" description="Disordered" evidence="1">
    <location>
        <begin position="1"/>
        <end position="33"/>
    </location>
</feature>
<keyword evidence="3" id="KW-1185">Reference proteome</keyword>
<dbReference type="InterPro" id="IPR029044">
    <property type="entry name" value="Nucleotide-diphossugar_trans"/>
</dbReference>
<reference evidence="2 3" key="1">
    <citation type="submission" date="2016-09" db="EMBL/GenBank/DDBJ databases">
        <title>Extensive genetic diversity and differential bi-allelic expression allows diatom success in the polar Southern Ocean.</title>
        <authorList>
            <consortium name="DOE Joint Genome Institute"/>
            <person name="Mock T."/>
            <person name="Otillar R.P."/>
            <person name="Strauss J."/>
            <person name="Dupont C."/>
            <person name="Frickenhaus S."/>
            <person name="Maumus F."/>
            <person name="Mcmullan M."/>
            <person name="Sanges R."/>
            <person name="Schmutz J."/>
            <person name="Toseland A."/>
            <person name="Valas R."/>
            <person name="Veluchamy A."/>
            <person name="Ward B.J."/>
            <person name="Allen A."/>
            <person name="Barry K."/>
            <person name="Falciatore A."/>
            <person name="Ferrante M."/>
            <person name="Fortunato A.E."/>
            <person name="Gloeckner G."/>
            <person name="Gruber A."/>
            <person name="Hipkin R."/>
            <person name="Janech M."/>
            <person name="Kroth P."/>
            <person name="Leese F."/>
            <person name="Lindquist E."/>
            <person name="Lyon B.R."/>
            <person name="Martin J."/>
            <person name="Mayer C."/>
            <person name="Parker M."/>
            <person name="Quesneville H."/>
            <person name="Raymond J."/>
            <person name="Uhlig C."/>
            <person name="Valentin K.U."/>
            <person name="Worden A.Z."/>
            <person name="Armbrust E.V."/>
            <person name="Bowler C."/>
            <person name="Green B."/>
            <person name="Moulton V."/>
            <person name="Van Oosterhout C."/>
            <person name="Grigoriev I."/>
        </authorList>
    </citation>
    <scope>NUCLEOTIDE SEQUENCE [LARGE SCALE GENOMIC DNA]</scope>
    <source>
        <strain evidence="2 3">CCMP1102</strain>
    </source>
</reference>
<dbReference type="GO" id="GO:0016757">
    <property type="term" value="F:glycosyltransferase activity"/>
    <property type="evidence" value="ECO:0007669"/>
    <property type="project" value="InterPro"/>
</dbReference>
<dbReference type="OrthoDB" id="46043at2759"/>
<evidence type="ECO:0000313" key="3">
    <source>
        <dbReference type="Proteomes" id="UP000095751"/>
    </source>
</evidence>
<feature type="compositionally biased region" description="Low complexity" evidence="1">
    <location>
        <begin position="12"/>
        <end position="27"/>
    </location>
</feature>
<dbReference type="Gene3D" id="3.90.550.10">
    <property type="entry name" value="Spore Coat Polysaccharide Biosynthesis Protein SpsA, Chain A"/>
    <property type="match status" value="1"/>
</dbReference>
<sequence>MSAKYKPTSIESQSKSLSASTSMTSTNKKNENKNNTQRRIIGICLVAIGYLLRCQHALLIVSTPSTTSNLNTHYDNITSHIRHNKESLLSPLPFLSPIHVLFGLSGNHTGFLSEFEVALKSVLLNAPMDRNLYVHILADQDAYDSLNEIFDRIELLSWVTRNPITIHVYDVTPEIPSLQRQIETTFRKAGKKPHFKHTTATSIHSIGTFFRLIAHHFIPPTIGNILYIDTDVVIMANLEKLWQEVDTVPNALFHWGATMCAGFVVMNVARMEEIWSLAEKTPMDKISKKRDNVFNDQLVFKAVNVTYPNKVNVLSDSWDMSISDKWQPRHRPYDEKYPNVGMLHLNGGGSSKEAYFKDYWVFQTYNNTWGNAKTFVTMPWPWARYQALSLNFRQIQRMDLVWVVRECNYEAL</sequence>
<dbReference type="KEGG" id="fcy:FRACYDRAFT_254469"/>
<dbReference type="Pfam" id="PF01501">
    <property type="entry name" value="Glyco_transf_8"/>
    <property type="match status" value="1"/>
</dbReference>
<dbReference type="InterPro" id="IPR002495">
    <property type="entry name" value="Glyco_trans_8"/>
</dbReference>
<dbReference type="SUPFAM" id="SSF53448">
    <property type="entry name" value="Nucleotide-diphospho-sugar transferases"/>
    <property type="match status" value="1"/>
</dbReference>
<dbReference type="InParanoid" id="A0A1E7EKN0"/>
<keyword evidence="2" id="KW-0808">Transferase</keyword>
<dbReference type="Proteomes" id="UP000095751">
    <property type="component" value="Unassembled WGS sequence"/>
</dbReference>
<evidence type="ECO:0000256" key="1">
    <source>
        <dbReference type="SAM" id="MobiDB-lite"/>
    </source>
</evidence>
<gene>
    <name evidence="2" type="primary">GT8_1</name>
    <name evidence="2" type="ORF">FRACYDRAFT_254469</name>
</gene>
<evidence type="ECO:0000313" key="2">
    <source>
        <dbReference type="EMBL" id="OEU06452.1"/>
    </source>
</evidence>
<organism evidence="2 3">
    <name type="scientific">Fragilariopsis cylindrus CCMP1102</name>
    <dbReference type="NCBI Taxonomy" id="635003"/>
    <lineage>
        <taxon>Eukaryota</taxon>
        <taxon>Sar</taxon>
        <taxon>Stramenopiles</taxon>
        <taxon>Ochrophyta</taxon>
        <taxon>Bacillariophyta</taxon>
        <taxon>Bacillariophyceae</taxon>
        <taxon>Bacillariophycidae</taxon>
        <taxon>Bacillariales</taxon>
        <taxon>Bacillariaceae</taxon>
        <taxon>Fragilariopsis</taxon>
    </lineage>
</organism>
<protein>
    <submittedName>
        <fullName evidence="2">Putative glycosyl transferase</fullName>
    </submittedName>
</protein>
<name>A0A1E7EKN0_9STRA</name>
<dbReference type="EMBL" id="KV784408">
    <property type="protein sequence ID" value="OEU06452.1"/>
    <property type="molecule type" value="Genomic_DNA"/>
</dbReference>
<dbReference type="AlphaFoldDB" id="A0A1E7EKN0"/>
<accession>A0A1E7EKN0</accession>